<dbReference type="Pfam" id="PF22335">
    <property type="entry name" value="Cas10-Cmr2_palm2"/>
    <property type="match status" value="1"/>
</dbReference>
<gene>
    <name evidence="4" type="ORF">MSTHC_1315</name>
</gene>
<dbReference type="InterPro" id="IPR024615">
    <property type="entry name" value="CRISPR-assoc_Cmr2_N"/>
</dbReference>
<dbReference type="PATRIC" id="fig|1434121.4.peg.1617"/>
<dbReference type="InterPro" id="IPR043128">
    <property type="entry name" value="Rev_trsase/Diguanyl_cyclase"/>
</dbReference>
<dbReference type="Gene3D" id="3.30.70.270">
    <property type="match status" value="1"/>
</dbReference>
<dbReference type="Proteomes" id="UP000056925">
    <property type="component" value="Chromosome"/>
</dbReference>
<proteinExistence type="predicted"/>
<evidence type="ECO:0000259" key="3">
    <source>
        <dbReference type="PROSITE" id="PS50887"/>
    </source>
</evidence>
<dbReference type="InterPro" id="IPR013407">
    <property type="entry name" value="CRISPR-assoc_prot_Cmr2"/>
</dbReference>
<dbReference type="Pfam" id="PF12469">
    <property type="entry name" value="Cmr2_N"/>
    <property type="match status" value="1"/>
</dbReference>
<dbReference type="HOGENOM" id="CLU_012640_1_0_2"/>
<dbReference type="RefSeq" id="WP_048167726.1">
    <property type="nucleotide sequence ID" value="NZ_CP009502.1"/>
</dbReference>
<keyword evidence="1" id="KW-0547">Nucleotide-binding</keyword>
<evidence type="ECO:0000313" key="4">
    <source>
        <dbReference type="EMBL" id="AKB15633.1"/>
    </source>
</evidence>
<name>A0A0E3ND01_METTE</name>
<reference evidence="4 5" key="1">
    <citation type="submission" date="2014-07" db="EMBL/GenBank/DDBJ databases">
        <title>Methanogenic archaea and the global carbon cycle.</title>
        <authorList>
            <person name="Henriksen J.R."/>
            <person name="Luke J."/>
            <person name="Reinhart S."/>
            <person name="Benedict M.N."/>
            <person name="Youngblut N.D."/>
            <person name="Metcalf M.E."/>
            <person name="Whitaker R.J."/>
            <person name="Metcalf W.W."/>
        </authorList>
    </citation>
    <scope>NUCLEOTIDE SEQUENCE [LARGE SCALE GENOMIC DNA]</scope>
    <source>
        <strain evidence="4 5">CHTI-55</strain>
    </source>
</reference>
<dbReference type="GO" id="GO:0051607">
    <property type="term" value="P:defense response to virus"/>
    <property type="evidence" value="ECO:0007669"/>
    <property type="project" value="UniProtKB-KW"/>
</dbReference>
<dbReference type="InterPro" id="IPR038242">
    <property type="entry name" value="Cmr2_N"/>
</dbReference>
<dbReference type="InterPro" id="IPR054767">
    <property type="entry name" value="Cas10-Cmr2_palm2"/>
</dbReference>
<evidence type="ECO:0000256" key="2">
    <source>
        <dbReference type="ARBA" id="ARBA00023118"/>
    </source>
</evidence>
<accession>A0A0E3ND01</accession>
<dbReference type="AlphaFoldDB" id="A0A0E3ND01"/>
<dbReference type="NCBIfam" id="TIGR02577">
    <property type="entry name" value="cas_TM1794_Cmr2"/>
    <property type="match status" value="1"/>
</dbReference>
<keyword evidence="2" id="KW-0051">Antiviral defense</keyword>
<sequence>MSQFLFLFTIGPVQSYISQARKTQDLYAGSFLLSHLSDAAIDELSRLVDSCDIIFPDKEIDSKPSRFIAKIECEDPEKIGSELCNFVQNEYRKICGDIVVKLNLNIPDGFGQQIDNLLDLHWIALDFKEGDYASKFSELESYLGAVKNIRRFQQFQESGRKCSLCGERNVLFYGGDEKRAYVQDAKKVTHVSNKFISDGEGLCAVCLSKRFAGEHFKKKYQRNYPSTAEIALMDTLSKLDSSLLKEYKSFFGKDFDEQLYFKDNLTKKYFEKNGIKADPEVSLEKLAKITNTAEQMGLKFSNYYALLCLDGDNMGKWLSGEFLEDKGKSELERFHSYLTEKLGRYANEVKNIVDSEVNPKGKLVYSGGDDVLAFINLNYLLPVMKELRKNFPAFEEFSYIKQGKKSSASCGVCIAHYKTPLQEVLSWARKMEHEAKSIDGNNEKDAFAIAVLKRSGEIHKTVFKWKYGTFDTIEVLEELINLLRSPNSSGNPSFSDSFVKKLNEEFNLLMDENGNYSEFKLLKTEIKRLISRSCMMVKKTGETETDFYTRKEQTIEDITEKLYALARESKSLENFLSLLNTAVFIERGSN</sequence>
<dbReference type="InterPro" id="IPR000160">
    <property type="entry name" value="GGDEF_dom"/>
</dbReference>
<evidence type="ECO:0000256" key="1">
    <source>
        <dbReference type="ARBA" id="ARBA00022741"/>
    </source>
</evidence>
<organism evidence="4 5">
    <name type="scientific">Methanosarcina thermophila CHTI-55</name>
    <dbReference type="NCBI Taxonomy" id="1434121"/>
    <lineage>
        <taxon>Archaea</taxon>
        <taxon>Methanobacteriati</taxon>
        <taxon>Methanobacteriota</taxon>
        <taxon>Stenosarchaea group</taxon>
        <taxon>Methanomicrobia</taxon>
        <taxon>Methanosarcinales</taxon>
        <taxon>Methanosarcinaceae</taxon>
        <taxon>Methanosarcina</taxon>
    </lineage>
</organism>
<protein>
    <submittedName>
        <fullName evidence="4">CRISPR-associated RAMP Cmr2</fullName>
    </submittedName>
</protein>
<feature type="domain" description="GGDEF" evidence="3">
    <location>
        <begin position="302"/>
        <end position="449"/>
    </location>
</feature>
<dbReference type="EMBL" id="CP009502">
    <property type="protein sequence ID" value="AKB15633.1"/>
    <property type="molecule type" value="Genomic_DNA"/>
</dbReference>
<dbReference type="PROSITE" id="PS50887">
    <property type="entry name" value="GGDEF"/>
    <property type="match status" value="1"/>
</dbReference>
<dbReference type="KEGG" id="mthe:MSTHC_1315"/>
<dbReference type="Gene3D" id="3.30.70.2220">
    <property type="entry name" value="CRISPR-Cas system, Cmr2 subunit, D1 domain, cysteine cluster"/>
    <property type="match status" value="1"/>
</dbReference>
<evidence type="ECO:0000313" key="5">
    <source>
        <dbReference type="Proteomes" id="UP000056925"/>
    </source>
</evidence>
<dbReference type="GO" id="GO:0000166">
    <property type="term" value="F:nucleotide binding"/>
    <property type="evidence" value="ECO:0007669"/>
    <property type="project" value="UniProtKB-KW"/>
</dbReference>
<dbReference type="GeneID" id="53688279"/>